<name>A0ACC1HBQ6_9FUNG</name>
<protein>
    <submittedName>
        <fullName evidence="1">Uncharacterized protein</fullName>
    </submittedName>
</protein>
<feature type="non-terminal residue" evidence="1">
    <location>
        <position position="63"/>
    </location>
</feature>
<proteinExistence type="predicted"/>
<sequence length="63" mass="6993">MSSPASSAAPALSELDSSIDKIWSPDSWRSKPIEQDVVYDDQQELRGVIDRIQKLPPLVAPEE</sequence>
<keyword evidence="2" id="KW-1185">Reference proteome</keyword>
<dbReference type="EMBL" id="JAMZIH010006771">
    <property type="protein sequence ID" value="KAJ1673592.1"/>
    <property type="molecule type" value="Genomic_DNA"/>
</dbReference>
<comment type="caution">
    <text evidence="1">The sequence shown here is derived from an EMBL/GenBank/DDBJ whole genome shotgun (WGS) entry which is preliminary data.</text>
</comment>
<reference evidence="1" key="1">
    <citation type="submission" date="2022-06" db="EMBL/GenBank/DDBJ databases">
        <title>Phylogenomic reconstructions and comparative analyses of Kickxellomycotina fungi.</title>
        <authorList>
            <person name="Reynolds N.K."/>
            <person name="Stajich J.E."/>
            <person name="Barry K."/>
            <person name="Grigoriev I.V."/>
            <person name="Crous P."/>
            <person name="Smith M.E."/>
        </authorList>
    </citation>
    <scope>NUCLEOTIDE SEQUENCE</scope>
    <source>
        <strain evidence="1">RSA 2271</strain>
    </source>
</reference>
<accession>A0ACC1HBQ6</accession>
<gene>
    <name evidence="1" type="ORF">EV182_004930</name>
</gene>
<organism evidence="1 2">
    <name type="scientific">Spiromyces aspiralis</name>
    <dbReference type="NCBI Taxonomy" id="68401"/>
    <lineage>
        <taxon>Eukaryota</taxon>
        <taxon>Fungi</taxon>
        <taxon>Fungi incertae sedis</taxon>
        <taxon>Zoopagomycota</taxon>
        <taxon>Kickxellomycotina</taxon>
        <taxon>Kickxellomycetes</taxon>
        <taxon>Kickxellales</taxon>
        <taxon>Kickxellaceae</taxon>
        <taxon>Spiromyces</taxon>
    </lineage>
</organism>
<evidence type="ECO:0000313" key="1">
    <source>
        <dbReference type="EMBL" id="KAJ1673592.1"/>
    </source>
</evidence>
<evidence type="ECO:0000313" key="2">
    <source>
        <dbReference type="Proteomes" id="UP001145114"/>
    </source>
</evidence>
<dbReference type="Proteomes" id="UP001145114">
    <property type="component" value="Unassembled WGS sequence"/>
</dbReference>